<accession>A0A401GBX7</accession>
<evidence type="ECO:0000313" key="1">
    <source>
        <dbReference type="EMBL" id="GBE79657.1"/>
    </source>
</evidence>
<dbReference type="AlphaFoldDB" id="A0A401GBX7"/>
<dbReference type="GeneID" id="38776574"/>
<comment type="caution">
    <text evidence="1">The sequence shown here is derived from an EMBL/GenBank/DDBJ whole genome shotgun (WGS) entry which is preliminary data.</text>
</comment>
<sequence>MRSYPQRTACRRDPTLGQIVFAISSIPPAAVTPVISDLPTRPIYRKNPSTVSASLIFVHPLTLLRTPCHSLNATRRSRHFSRAPPLFVNSFISSLRISVIRCKSQASAAGLDLQLTAPCTPGRRPTTISSPNPGSSHTCRRPVFNGLDQNSPMQRHRIPLYLHVIIRAPVFPFKLQLMPTLAIPSQSARQNARRSL</sequence>
<dbReference type="RefSeq" id="XP_027610570.1">
    <property type="nucleotide sequence ID" value="XM_027754769.1"/>
</dbReference>
<gene>
    <name evidence="1" type="ORF">SCP_0208570</name>
</gene>
<name>A0A401GBX7_9APHY</name>
<protein>
    <submittedName>
        <fullName evidence="1">Uncharacterized protein</fullName>
    </submittedName>
</protein>
<proteinExistence type="predicted"/>
<reference evidence="1 2" key="1">
    <citation type="journal article" date="2018" name="Sci. Rep.">
        <title>Genome sequence of the cauliflower mushroom Sparassis crispa (Hanabiratake) and its association with beneficial usage.</title>
        <authorList>
            <person name="Kiyama R."/>
            <person name="Furutani Y."/>
            <person name="Kawaguchi K."/>
            <person name="Nakanishi T."/>
        </authorList>
    </citation>
    <scope>NUCLEOTIDE SEQUENCE [LARGE SCALE GENOMIC DNA]</scope>
</reference>
<dbReference type="Proteomes" id="UP000287166">
    <property type="component" value="Unassembled WGS sequence"/>
</dbReference>
<organism evidence="1 2">
    <name type="scientific">Sparassis crispa</name>
    <dbReference type="NCBI Taxonomy" id="139825"/>
    <lineage>
        <taxon>Eukaryota</taxon>
        <taxon>Fungi</taxon>
        <taxon>Dikarya</taxon>
        <taxon>Basidiomycota</taxon>
        <taxon>Agaricomycotina</taxon>
        <taxon>Agaricomycetes</taxon>
        <taxon>Polyporales</taxon>
        <taxon>Sparassidaceae</taxon>
        <taxon>Sparassis</taxon>
    </lineage>
</organism>
<dbReference type="InParanoid" id="A0A401GBX7"/>
<keyword evidence="2" id="KW-1185">Reference proteome</keyword>
<evidence type="ECO:0000313" key="2">
    <source>
        <dbReference type="Proteomes" id="UP000287166"/>
    </source>
</evidence>
<dbReference type="EMBL" id="BFAD01000002">
    <property type="protein sequence ID" value="GBE79657.1"/>
    <property type="molecule type" value="Genomic_DNA"/>
</dbReference>